<sequence length="97" mass="11005">MTKKKTLVKNINSIQNLGAIDILCTDKTGTLTEDKIVLQKYIDVMGKEDKSILEYAYLNSYFGTGIKNLVDKAIITYGNDKNVKEIVKEYKKIDEIP</sequence>
<dbReference type="Gene3D" id="3.40.1110.10">
    <property type="entry name" value="Calcium-transporting ATPase, cytoplasmic domain N"/>
    <property type="match status" value="1"/>
</dbReference>
<dbReference type="SUPFAM" id="SSF81660">
    <property type="entry name" value="Metal cation-transporting ATPase, ATP-binding domain N"/>
    <property type="match status" value="1"/>
</dbReference>
<dbReference type="AlphaFoldDB" id="K1UH24"/>
<dbReference type="InterPro" id="IPR018303">
    <property type="entry name" value="ATPase_P-typ_P_site"/>
</dbReference>
<dbReference type="GO" id="GO:0000166">
    <property type="term" value="F:nucleotide binding"/>
    <property type="evidence" value="ECO:0007669"/>
    <property type="project" value="InterPro"/>
</dbReference>
<comment type="subcellular location">
    <subcellularLocation>
        <location evidence="1">Membrane</location>
    </subcellularLocation>
</comment>
<dbReference type="InterPro" id="IPR023214">
    <property type="entry name" value="HAD_sf"/>
</dbReference>
<dbReference type="Gene3D" id="3.40.50.1000">
    <property type="entry name" value="HAD superfamily/HAD-like"/>
    <property type="match status" value="1"/>
</dbReference>
<accession>K1UH24</accession>
<feature type="non-terminal residue" evidence="5">
    <location>
        <position position="97"/>
    </location>
</feature>
<evidence type="ECO:0000256" key="3">
    <source>
        <dbReference type="ARBA" id="ARBA00022989"/>
    </source>
</evidence>
<evidence type="ECO:0000256" key="2">
    <source>
        <dbReference type="ARBA" id="ARBA00022692"/>
    </source>
</evidence>
<gene>
    <name evidence="5" type="ORF">OBE_03716</name>
</gene>
<dbReference type="GO" id="GO:0016020">
    <property type="term" value="C:membrane"/>
    <property type="evidence" value="ECO:0007669"/>
    <property type="project" value="UniProtKB-SubCell"/>
</dbReference>
<protein>
    <submittedName>
        <fullName evidence="5">Magnesium-translocating P-type ATPase</fullName>
    </submittedName>
</protein>
<evidence type="ECO:0000256" key="1">
    <source>
        <dbReference type="ARBA" id="ARBA00004370"/>
    </source>
</evidence>
<keyword evidence="3" id="KW-1133">Transmembrane helix</keyword>
<reference evidence="5" key="1">
    <citation type="journal article" date="2013" name="Environ. Microbiol.">
        <title>Microbiota from the distal guts of lean and obese adolescents exhibit partial functional redundancy besides clear differences in community structure.</title>
        <authorList>
            <person name="Ferrer M."/>
            <person name="Ruiz A."/>
            <person name="Lanza F."/>
            <person name="Haange S.B."/>
            <person name="Oberbach A."/>
            <person name="Till H."/>
            <person name="Bargiela R."/>
            <person name="Campoy C."/>
            <person name="Segura M.T."/>
            <person name="Richter M."/>
            <person name="von Bergen M."/>
            <person name="Seifert J."/>
            <person name="Suarez A."/>
        </authorList>
    </citation>
    <scope>NUCLEOTIDE SEQUENCE</scope>
</reference>
<keyword evidence="4" id="KW-0472">Membrane</keyword>
<evidence type="ECO:0000256" key="4">
    <source>
        <dbReference type="ARBA" id="ARBA00023136"/>
    </source>
</evidence>
<proteinExistence type="predicted"/>
<keyword evidence="2" id="KW-0812">Transmembrane</keyword>
<dbReference type="InterPro" id="IPR023299">
    <property type="entry name" value="ATPase_P-typ_cyto_dom_N"/>
</dbReference>
<dbReference type="Gene3D" id="1.20.1110.10">
    <property type="entry name" value="Calcium-transporting ATPase, transmembrane domain"/>
    <property type="match status" value="1"/>
</dbReference>
<name>K1UH24_9ZZZZ</name>
<dbReference type="PROSITE" id="PS00154">
    <property type="entry name" value="ATPASE_E1_E2"/>
    <property type="match status" value="1"/>
</dbReference>
<organism evidence="5">
    <name type="scientific">human gut metagenome</name>
    <dbReference type="NCBI Taxonomy" id="408170"/>
    <lineage>
        <taxon>unclassified sequences</taxon>
        <taxon>metagenomes</taxon>
        <taxon>organismal metagenomes</taxon>
    </lineage>
</organism>
<evidence type="ECO:0000313" key="5">
    <source>
        <dbReference type="EMBL" id="EKC70781.1"/>
    </source>
</evidence>
<dbReference type="EMBL" id="AJWZ01002502">
    <property type="protein sequence ID" value="EKC70781.1"/>
    <property type="molecule type" value="Genomic_DNA"/>
</dbReference>
<comment type="caution">
    <text evidence="5">The sequence shown here is derived from an EMBL/GenBank/DDBJ whole genome shotgun (WGS) entry which is preliminary data.</text>
</comment>